<organism evidence="2 3">
    <name type="scientific">Acrobeloides nanus</name>
    <dbReference type="NCBI Taxonomy" id="290746"/>
    <lineage>
        <taxon>Eukaryota</taxon>
        <taxon>Metazoa</taxon>
        <taxon>Ecdysozoa</taxon>
        <taxon>Nematoda</taxon>
        <taxon>Chromadorea</taxon>
        <taxon>Rhabditida</taxon>
        <taxon>Tylenchina</taxon>
        <taxon>Cephalobomorpha</taxon>
        <taxon>Cephaloboidea</taxon>
        <taxon>Cephalobidae</taxon>
        <taxon>Acrobeloides</taxon>
    </lineage>
</organism>
<keyword evidence="1" id="KW-0732">Signal</keyword>
<dbReference type="Proteomes" id="UP000887540">
    <property type="component" value="Unplaced"/>
</dbReference>
<dbReference type="WBParaSite" id="ACRNAN_scaffold13113.g28614.t1">
    <property type="protein sequence ID" value="ACRNAN_scaffold13113.g28614.t1"/>
    <property type="gene ID" value="ACRNAN_scaffold13113.g28614"/>
</dbReference>
<feature type="signal peptide" evidence="1">
    <location>
        <begin position="1"/>
        <end position="22"/>
    </location>
</feature>
<name>A0A914CRT8_9BILA</name>
<accession>A0A914CRT8</accession>
<keyword evidence="2" id="KW-1185">Reference proteome</keyword>
<proteinExistence type="predicted"/>
<protein>
    <submittedName>
        <fullName evidence="3">Uncharacterized protein</fullName>
    </submittedName>
</protein>
<dbReference type="AlphaFoldDB" id="A0A914CRT8"/>
<sequence length="148" mass="16614">MENNMKEIVLLLAFIIFPNLKACDPDVCCDPDQCSSSCGGDCLGNICYCPPPACDPNDCAGSCITSTGCGICVDETCTCIQCQTYPWTIPQTTQQIITAPTCQDKISECGQYLLQCKDPKYSKKHKWIFNFIYTFFRRFDVQKLPIYL</sequence>
<evidence type="ECO:0000256" key="1">
    <source>
        <dbReference type="SAM" id="SignalP"/>
    </source>
</evidence>
<feature type="chain" id="PRO_5037504726" evidence="1">
    <location>
        <begin position="23"/>
        <end position="148"/>
    </location>
</feature>
<evidence type="ECO:0000313" key="2">
    <source>
        <dbReference type="Proteomes" id="UP000887540"/>
    </source>
</evidence>
<evidence type="ECO:0000313" key="3">
    <source>
        <dbReference type="WBParaSite" id="ACRNAN_scaffold13113.g28614.t1"/>
    </source>
</evidence>
<reference evidence="3" key="1">
    <citation type="submission" date="2022-11" db="UniProtKB">
        <authorList>
            <consortium name="WormBaseParasite"/>
        </authorList>
    </citation>
    <scope>IDENTIFICATION</scope>
</reference>